<keyword evidence="2" id="KW-1185">Reference proteome</keyword>
<dbReference type="Proteomes" id="UP001160148">
    <property type="component" value="Unassembled WGS sequence"/>
</dbReference>
<comment type="caution">
    <text evidence="1">The sequence shown here is derived from an EMBL/GenBank/DDBJ whole genome shotgun (WGS) entry which is preliminary data.</text>
</comment>
<dbReference type="AlphaFoldDB" id="A0AAV0W8G9"/>
<evidence type="ECO:0000313" key="2">
    <source>
        <dbReference type="Proteomes" id="UP001160148"/>
    </source>
</evidence>
<reference evidence="1 2" key="1">
    <citation type="submission" date="2023-01" db="EMBL/GenBank/DDBJ databases">
        <authorList>
            <person name="Whitehead M."/>
        </authorList>
    </citation>
    <scope>NUCLEOTIDE SEQUENCE [LARGE SCALE GENOMIC DNA]</scope>
</reference>
<dbReference type="EMBL" id="CARXXK010000001">
    <property type="protein sequence ID" value="CAI6352059.1"/>
    <property type="molecule type" value="Genomic_DNA"/>
</dbReference>
<proteinExistence type="predicted"/>
<organism evidence="1 2">
    <name type="scientific">Macrosiphum euphorbiae</name>
    <name type="common">potato aphid</name>
    <dbReference type="NCBI Taxonomy" id="13131"/>
    <lineage>
        <taxon>Eukaryota</taxon>
        <taxon>Metazoa</taxon>
        <taxon>Ecdysozoa</taxon>
        <taxon>Arthropoda</taxon>
        <taxon>Hexapoda</taxon>
        <taxon>Insecta</taxon>
        <taxon>Pterygota</taxon>
        <taxon>Neoptera</taxon>
        <taxon>Paraneoptera</taxon>
        <taxon>Hemiptera</taxon>
        <taxon>Sternorrhyncha</taxon>
        <taxon>Aphidomorpha</taxon>
        <taxon>Aphidoidea</taxon>
        <taxon>Aphididae</taxon>
        <taxon>Macrosiphini</taxon>
        <taxon>Macrosiphum</taxon>
    </lineage>
</organism>
<accession>A0AAV0W8G9</accession>
<sequence>MRWIERNAGVTRFLQDMPKTINALTEITTWKDSQTSEKAKIPVTTLCDSEFIIAIFSHCAFAQFQILSKQSFPKKFGLSTAANTIKDTLQVLSKPHENVDTEFSNIFKLSEDLAKIIDVELRLPKICKQ</sequence>
<gene>
    <name evidence="1" type="ORF">MEUPH1_LOCUS8351</name>
</gene>
<evidence type="ECO:0000313" key="1">
    <source>
        <dbReference type="EMBL" id="CAI6352059.1"/>
    </source>
</evidence>
<name>A0AAV0W8G9_9HEMI</name>
<protein>
    <submittedName>
        <fullName evidence="1">Uncharacterized protein</fullName>
    </submittedName>
</protein>